<evidence type="ECO:0000313" key="3">
    <source>
        <dbReference type="Proteomes" id="UP000509702"/>
    </source>
</evidence>
<organism evidence="2 3">
    <name type="scientific">Azospirillum oryzae</name>
    <dbReference type="NCBI Taxonomy" id="286727"/>
    <lineage>
        <taxon>Bacteria</taxon>
        <taxon>Pseudomonadati</taxon>
        <taxon>Pseudomonadota</taxon>
        <taxon>Alphaproteobacteria</taxon>
        <taxon>Rhodospirillales</taxon>
        <taxon>Azospirillaceae</taxon>
        <taxon>Azospirillum</taxon>
    </lineage>
</organism>
<evidence type="ECO:0000313" key="2">
    <source>
        <dbReference type="EMBL" id="QKS50732.1"/>
    </source>
</evidence>
<dbReference type="KEGG" id="aoz:HUE56_09255"/>
<evidence type="ECO:0008006" key="4">
    <source>
        <dbReference type="Google" id="ProtNLM"/>
    </source>
</evidence>
<accession>A0A6N1ARL1</accession>
<keyword evidence="3" id="KW-1185">Reference proteome</keyword>
<dbReference type="Proteomes" id="UP000509702">
    <property type="component" value="Chromosome"/>
</dbReference>
<sequence>MLFKNFSLAAMGLASVLLAGCQTAGEHAAAVRQAQDADRLTVGKVQREIRIGMTSAEVVEVLGSPNMVTTDDRRRENWVYDKISTETAYSTSSGGVNALILGGGPIGAGIGGALGGAGVSSSAGARSTSQRTLTVIVKFDESSRVRDFSYRSSSF</sequence>
<name>A0A6N1ARL1_9PROT</name>
<feature type="signal peptide" evidence="1">
    <location>
        <begin position="1"/>
        <end position="19"/>
    </location>
</feature>
<dbReference type="AlphaFoldDB" id="A0A6N1ARL1"/>
<dbReference type="OrthoDB" id="9795390at2"/>
<gene>
    <name evidence="2" type="ORF">HUE56_09255</name>
</gene>
<keyword evidence="1" id="KW-0732">Signal</keyword>
<dbReference type="RefSeq" id="WP_149201645.1">
    <property type="nucleotide sequence ID" value="NZ_BSOV01000095.1"/>
</dbReference>
<protein>
    <recommendedName>
        <fullName evidence="4">Outer membrane protein assembly factor BamE</fullName>
    </recommendedName>
</protein>
<dbReference type="EMBL" id="CP054619">
    <property type="protein sequence ID" value="QKS50732.1"/>
    <property type="molecule type" value="Genomic_DNA"/>
</dbReference>
<reference evidence="2 3" key="1">
    <citation type="submission" date="2020-06" db="EMBL/GenBank/DDBJ databases">
        <title>Complete genome of Azosprillum oryzae KACC14407.</title>
        <authorList>
            <person name="Kim M."/>
            <person name="Park Y.-J."/>
            <person name="Shin J.-H."/>
        </authorList>
    </citation>
    <scope>NUCLEOTIDE SEQUENCE [LARGE SCALE GENOMIC DNA]</scope>
    <source>
        <strain evidence="2 3">KACC 14407</strain>
    </source>
</reference>
<proteinExistence type="predicted"/>
<evidence type="ECO:0000256" key="1">
    <source>
        <dbReference type="SAM" id="SignalP"/>
    </source>
</evidence>
<feature type="chain" id="PRO_5028831944" description="Outer membrane protein assembly factor BamE" evidence="1">
    <location>
        <begin position="20"/>
        <end position="155"/>
    </location>
</feature>
<dbReference type="PROSITE" id="PS51257">
    <property type="entry name" value="PROKAR_LIPOPROTEIN"/>
    <property type="match status" value="1"/>
</dbReference>